<feature type="domain" description="Major facilitator superfamily (MFS) profile" evidence="3">
    <location>
        <begin position="41"/>
        <end position="461"/>
    </location>
</feature>
<feature type="transmembrane region" description="Helical" evidence="2">
    <location>
        <begin position="177"/>
        <end position="196"/>
    </location>
</feature>
<comment type="caution">
    <text evidence="4">The sequence shown here is derived from an EMBL/GenBank/DDBJ whole genome shotgun (WGS) entry which is preliminary data.</text>
</comment>
<feature type="transmembrane region" description="Helical" evidence="2">
    <location>
        <begin position="143"/>
        <end position="165"/>
    </location>
</feature>
<feature type="transmembrane region" description="Helical" evidence="2">
    <location>
        <begin position="369"/>
        <end position="390"/>
    </location>
</feature>
<evidence type="ECO:0000256" key="2">
    <source>
        <dbReference type="SAM" id="Phobius"/>
    </source>
</evidence>
<evidence type="ECO:0000256" key="1">
    <source>
        <dbReference type="ARBA" id="ARBA00004141"/>
    </source>
</evidence>
<keyword evidence="2" id="KW-1133">Transmembrane helix</keyword>
<feature type="transmembrane region" description="Helical" evidence="2">
    <location>
        <begin position="434"/>
        <end position="456"/>
    </location>
</feature>
<keyword evidence="2" id="KW-0472">Membrane</keyword>
<feature type="transmembrane region" description="Helical" evidence="2">
    <location>
        <begin position="402"/>
        <end position="422"/>
    </location>
</feature>
<dbReference type="STRING" id="6265.A0A0B2VV74"/>
<dbReference type="AlphaFoldDB" id="A0A0B2VV74"/>
<dbReference type="SUPFAM" id="SSF103473">
    <property type="entry name" value="MFS general substrate transporter"/>
    <property type="match status" value="1"/>
</dbReference>
<dbReference type="EMBL" id="JPKZ01000428">
    <property type="protein sequence ID" value="KHN87446.1"/>
    <property type="molecule type" value="Genomic_DNA"/>
</dbReference>
<dbReference type="InterPro" id="IPR036259">
    <property type="entry name" value="MFS_trans_sf"/>
</dbReference>
<feature type="transmembrane region" description="Helical" evidence="2">
    <location>
        <begin position="34"/>
        <end position="59"/>
    </location>
</feature>
<reference evidence="4 5" key="1">
    <citation type="submission" date="2014-11" db="EMBL/GenBank/DDBJ databases">
        <title>Genetic blueprint of the zoonotic pathogen Toxocara canis.</title>
        <authorList>
            <person name="Zhu X.-Q."/>
            <person name="Korhonen P.K."/>
            <person name="Cai H."/>
            <person name="Young N.D."/>
            <person name="Nejsum P."/>
            <person name="von Samson-Himmelstjerna G."/>
            <person name="Boag P.R."/>
            <person name="Tan P."/>
            <person name="Li Q."/>
            <person name="Min J."/>
            <person name="Yang Y."/>
            <person name="Wang X."/>
            <person name="Fang X."/>
            <person name="Hall R.S."/>
            <person name="Hofmann A."/>
            <person name="Sternberg P.W."/>
            <person name="Jex A.R."/>
            <person name="Gasser R.B."/>
        </authorList>
    </citation>
    <scope>NUCLEOTIDE SEQUENCE [LARGE SCALE GENOMIC DNA]</scope>
    <source>
        <strain evidence="4">PN_DK_2014</strain>
    </source>
</reference>
<dbReference type="Proteomes" id="UP000031036">
    <property type="component" value="Unassembled WGS sequence"/>
</dbReference>
<evidence type="ECO:0000259" key="3">
    <source>
        <dbReference type="PROSITE" id="PS50850"/>
    </source>
</evidence>
<dbReference type="GO" id="GO:0016020">
    <property type="term" value="C:membrane"/>
    <property type="evidence" value="ECO:0007669"/>
    <property type="project" value="UniProtKB-SubCell"/>
</dbReference>
<feature type="transmembrane region" description="Helical" evidence="2">
    <location>
        <begin position="90"/>
        <end position="110"/>
    </location>
</feature>
<accession>A0A0B2VV74</accession>
<keyword evidence="2" id="KW-0812">Transmembrane</keyword>
<dbReference type="OMA" id="CEWTSDS"/>
<evidence type="ECO:0000313" key="4">
    <source>
        <dbReference type="EMBL" id="KHN87446.1"/>
    </source>
</evidence>
<dbReference type="Pfam" id="PF07690">
    <property type="entry name" value="MFS_1"/>
    <property type="match status" value="1"/>
</dbReference>
<dbReference type="OrthoDB" id="2985014at2759"/>
<organism evidence="4 5">
    <name type="scientific">Toxocara canis</name>
    <name type="common">Canine roundworm</name>
    <dbReference type="NCBI Taxonomy" id="6265"/>
    <lineage>
        <taxon>Eukaryota</taxon>
        <taxon>Metazoa</taxon>
        <taxon>Ecdysozoa</taxon>
        <taxon>Nematoda</taxon>
        <taxon>Chromadorea</taxon>
        <taxon>Rhabditida</taxon>
        <taxon>Spirurina</taxon>
        <taxon>Ascaridomorpha</taxon>
        <taxon>Ascaridoidea</taxon>
        <taxon>Toxocaridae</taxon>
        <taxon>Toxocara</taxon>
    </lineage>
</organism>
<protein>
    <submittedName>
        <fullName evidence="4">Putative inorganic phosphate cotransporter</fullName>
    </submittedName>
</protein>
<proteinExistence type="predicted"/>
<dbReference type="PANTHER" id="PTHR45757">
    <property type="entry name" value="PROTEIN CBG23364-RELATED"/>
    <property type="match status" value="1"/>
</dbReference>
<gene>
    <name evidence="4" type="primary">Picot</name>
    <name evidence="4" type="ORF">Tcan_03126</name>
</gene>
<feature type="transmembrane region" description="Helical" evidence="2">
    <location>
        <begin position="342"/>
        <end position="363"/>
    </location>
</feature>
<dbReference type="PROSITE" id="PS50850">
    <property type="entry name" value="MFS"/>
    <property type="match status" value="1"/>
</dbReference>
<feature type="transmembrane region" description="Helical" evidence="2">
    <location>
        <begin position="271"/>
        <end position="297"/>
    </location>
</feature>
<dbReference type="InterPro" id="IPR011701">
    <property type="entry name" value="MFS"/>
</dbReference>
<dbReference type="PANTHER" id="PTHR45757:SF23">
    <property type="entry name" value="MAJOR FACILITATOR SUPERFAMILY (MFS) PROFILE DOMAIN-CONTAINING PROTEIN"/>
    <property type="match status" value="1"/>
</dbReference>
<comment type="subcellular location">
    <subcellularLocation>
        <location evidence="1">Membrane</location>
        <topology evidence="1">Multi-pass membrane protein</topology>
    </subcellularLocation>
</comment>
<keyword evidence="5" id="KW-1185">Reference proteome</keyword>
<dbReference type="Gene3D" id="1.20.1250.20">
    <property type="entry name" value="MFS general substrate transporter like domains"/>
    <property type="match status" value="2"/>
</dbReference>
<feature type="transmembrane region" description="Helical" evidence="2">
    <location>
        <begin position="117"/>
        <end position="137"/>
    </location>
</feature>
<feature type="transmembrane region" description="Helical" evidence="2">
    <location>
        <begin position="309"/>
        <end position="330"/>
    </location>
</feature>
<dbReference type="InterPro" id="IPR020846">
    <property type="entry name" value="MFS_dom"/>
</dbReference>
<evidence type="ECO:0000313" key="5">
    <source>
        <dbReference type="Proteomes" id="UP000031036"/>
    </source>
</evidence>
<feature type="transmembrane region" description="Helical" evidence="2">
    <location>
        <begin position="208"/>
        <end position="227"/>
    </location>
</feature>
<sequence length="496" mass="54680">MVRVRDSPDGRPQSTVNFVDDDRRTAIFGTRTRFVMMLLVLFCLASIWSNILSFNFAVICMEPSNGKDDDNTTNDTSNMQYTFSSYQKSMLTSAVAVAALAANFPVVTLVNQFGIRTVFTFLGILTAVSTCLIPMAIEAGFYYFLAVRFLQGVAFAANFPVIGSFCSRWAYYKQNGMFVSCLVAYVQLSPALTMPISGTLCEYTGWPSVFYVHGILSLLLFVTYGLFYRNNPQKHPMVSHTEFNKIAVGKIRANKKDLKNIPYGAILKTPAVWAVWIAAIGNFTCVNMLFLFSPIYINKVLGFQVHATGLSAALAPFAQFCMKLAIGVVSDKVKFFSETNKLRFFNSIAFFGSATLLCILSLMNTENKTLCMVLMGVSAGILGATTGGFFKSGPLISKQYSHFVTGNVSLGIAITMLFVPVVKNIIAPQNTPQQWAWIFIATAAVLIVTNIIFCVFGSGEACEWTTEEYILRHSTRSLPDHPCSKEQPAISTIVVK</sequence>
<name>A0A0B2VV74_TOXCA</name>
<dbReference type="GO" id="GO:0022857">
    <property type="term" value="F:transmembrane transporter activity"/>
    <property type="evidence" value="ECO:0007669"/>
    <property type="project" value="InterPro"/>
</dbReference>